<organism evidence="1 2">
    <name type="scientific">Ceratodon purpureus</name>
    <name type="common">Fire moss</name>
    <name type="synonym">Dicranum purpureum</name>
    <dbReference type="NCBI Taxonomy" id="3225"/>
    <lineage>
        <taxon>Eukaryota</taxon>
        <taxon>Viridiplantae</taxon>
        <taxon>Streptophyta</taxon>
        <taxon>Embryophyta</taxon>
        <taxon>Bryophyta</taxon>
        <taxon>Bryophytina</taxon>
        <taxon>Bryopsida</taxon>
        <taxon>Dicranidae</taxon>
        <taxon>Pseudoditrichales</taxon>
        <taxon>Ditrichaceae</taxon>
        <taxon>Ceratodon</taxon>
    </lineage>
</organism>
<comment type="caution">
    <text evidence="1">The sequence shown here is derived from an EMBL/GenBank/DDBJ whole genome shotgun (WGS) entry which is preliminary data.</text>
</comment>
<sequence length="54" mass="6034">MLGLRILRKLTTKFKELFRAALDKCLCGCVLLGATHARCQSGIMRSSLEGIWSH</sequence>
<evidence type="ECO:0000313" key="1">
    <source>
        <dbReference type="EMBL" id="KAG0561208.1"/>
    </source>
</evidence>
<name>A0A8T0GU56_CERPU</name>
<accession>A0A8T0GU56</accession>
<keyword evidence="2" id="KW-1185">Reference proteome</keyword>
<dbReference type="EMBL" id="CM026430">
    <property type="protein sequence ID" value="KAG0561208.1"/>
    <property type="molecule type" value="Genomic_DNA"/>
</dbReference>
<dbReference type="AlphaFoldDB" id="A0A8T0GU56"/>
<proteinExistence type="predicted"/>
<reference evidence="1" key="1">
    <citation type="submission" date="2020-06" db="EMBL/GenBank/DDBJ databases">
        <title>WGS assembly of Ceratodon purpureus strain R40.</title>
        <authorList>
            <person name="Carey S.B."/>
            <person name="Jenkins J."/>
            <person name="Shu S."/>
            <person name="Lovell J.T."/>
            <person name="Sreedasyam A."/>
            <person name="Maumus F."/>
            <person name="Tiley G.P."/>
            <person name="Fernandez-Pozo N."/>
            <person name="Barry K."/>
            <person name="Chen C."/>
            <person name="Wang M."/>
            <person name="Lipzen A."/>
            <person name="Daum C."/>
            <person name="Saski C.A."/>
            <person name="Payton A.C."/>
            <person name="Mcbreen J.C."/>
            <person name="Conrad R.E."/>
            <person name="Kollar L.M."/>
            <person name="Olsson S."/>
            <person name="Huttunen S."/>
            <person name="Landis J.B."/>
            <person name="Wickett N.J."/>
            <person name="Johnson M.G."/>
            <person name="Rensing S.A."/>
            <person name="Grimwood J."/>
            <person name="Schmutz J."/>
            <person name="Mcdaniel S.F."/>
        </authorList>
    </citation>
    <scope>NUCLEOTIDE SEQUENCE</scope>
    <source>
        <strain evidence="1">R40</strain>
    </source>
</reference>
<gene>
    <name evidence="1" type="ORF">KC19_9G045400</name>
</gene>
<evidence type="ECO:0000313" key="2">
    <source>
        <dbReference type="Proteomes" id="UP000822688"/>
    </source>
</evidence>
<protein>
    <submittedName>
        <fullName evidence="1">Uncharacterized protein</fullName>
    </submittedName>
</protein>
<dbReference type="Proteomes" id="UP000822688">
    <property type="component" value="Chromosome 9"/>
</dbReference>